<evidence type="ECO:0000313" key="3">
    <source>
        <dbReference type="EMBL" id="SFS97785.1"/>
    </source>
</evidence>
<dbReference type="RefSeq" id="WP_091839073.1">
    <property type="nucleotide sequence ID" value="NZ_FPAA01000014.1"/>
</dbReference>
<dbReference type="Gene3D" id="3.90.230.10">
    <property type="entry name" value="Creatinase/methionine aminopeptidase superfamily"/>
    <property type="match status" value="1"/>
</dbReference>
<keyword evidence="4" id="KW-1185">Reference proteome</keyword>
<dbReference type="Pfam" id="PF00557">
    <property type="entry name" value="Peptidase_M24"/>
    <property type="match status" value="1"/>
</dbReference>
<feature type="domain" description="Peptidase M24" evidence="1">
    <location>
        <begin position="167"/>
        <end position="376"/>
    </location>
</feature>
<sequence>MLKDLPFSIMEYAERIQKTKKKMMEQGMEVLLLTDPANMNYLSGYDGWSFYVPQLVVIILEEEQPLWIGRKQDANGAKLTVWFQLDRILAYPEELIHANLDHPMDYVAYILQEIGHGSRRIGVEMDAYYFTARSFISLQRGLPNARFIDASLLVNRVRMIKSNQEIEYMKQAGRIAERAMRIAMDTIAVGVRECDVAAAISHAQISGLAEYGGDYPAIVPLLPAGEKSCTPHLTWTDRRYRVDEVIIVELAGCYRHYHTPLARTAVIGMPDPKVRELAEVVSEGLQAVLDTIVPGVTCAEMSQAWSRVIKRWGYEKDSRLGYSVGLNYPPDWGEHTASIRAGDQTVLQPNMTFHLIPGMWLDDYGVEFSETFRVTEKGYELFSTSPRELIQRPSIPNMVPPLEENGA</sequence>
<name>A0A1I6U8P8_9BACL</name>
<organism evidence="3 4">
    <name type="scientific">Marininema halotolerans</name>
    <dbReference type="NCBI Taxonomy" id="1155944"/>
    <lineage>
        <taxon>Bacteria</taxon>
        <taxon>Bacillati</taxon>
        <taxon>Bacillota</taxon>
        <taxon>Bacilli</taxon>
        <taxon>Bacillales</taxon>
        <taxon>Thermoactinomycetaceae</taxon>
        <taxon>Marininema</taxon>
    </lineage>
</organism>
<reference evidence="4" key="1">
    <citation type="submission" date="2016-10" db="EMBL/GenBank/DDBJ databases">
        <authorList>
            <person name="Varghese N."/>
            <person name="Submissions S."/>
        </authorList>
    </citation>
    <scope>NUCLEOTIDE SEQUENCE [LARGE SCALE GENOMIC DNA]</scope>
    <source>
        <strain evidence="4">DSM 45789</strain>
    </source>
</reference>
<dbReference type="SUPFAM" id="SSF55920">
    <property type="entry name" value="Creatinase/aminopeptidase"/>
    <property type="match status" value="1"/>
</dbReference>
<dbReference type="CDD" id="cd01066">
    <property type="entry name" value="APP_MetAP"/>
    <property type="match status" value="1"/>
</dbReference>
<dbReference type="InterPro" id="IPR050659">
    <property type="entry name" value="Peptidase_M24B"/>
</dbReference>
<dbReference type="EMBL" id="FPAA01000014">
    <property type="protein sequence ID" value="SFS97785.1"/>
    <property type="molecule type" value="Genomic_DNA"/>
</dbReference>
<feature type="domain" description="Creatinase N-terminal" evidence="2">
    <location>
        <begin position="15"/>
        <end position="160"/>
    </location>
</feature>
<gene>
    <name evidence="3" type="ORF">SAMN05444972_11453</name>
</gene>
<dbReference type="InterPro" id="IPR036005">
    <property type="entry name" value="Creatinase/aminopeptidase-like"/>
</dbReference>
<evidence type="ECO:0000259" key="1">
    <source>
        <dbReference type="Pfam" id="PF00557"/>
    </source>
</evidence>
<dbReference type="InterPro" id="IPR000587">
    <property type="entry name" value="Creatinase_N"/>
</dbReference>
<dbReference type="Gene3D" id="3.40.350.10">
    <property type="entry name" value="Creatinase/prolidase N-terminal domain"/>
    <property type="match status" value="1"/>
</dbReference>
<evidence type="ECO:0000313" key="4">
    <source>
        <dbReference type="Proteomes" id="UP000198660"/>
    </source>
</evidence>
<dbReference type="InterPro" id="IPR029149">
    <property type="entry name" value="Creatin/AminoP/Spt16_N"/>
</dbReference>
<dbReference type="Proteomes" id="UP000198660">
    <property type="component" value="Unassembled WGS sequence"/>
</dbReference>
<evidence type="ECO:0000259" key="2">
    <source>
        <dbReference type="Pfam" id="PF01321"/>
    </source>
</evidence>
<dbReference type="OrthoDB" id="9761809at2"/>
<accession>A0A1I6U8P8</accession>
<dbReference type="AlphaFoldDB" id="A0A1I6U8P8"/>
<dbReference type="SUPFAM" id="SSF53092">
    <property type="entry name" value="Creatinase/prolidase N-terminal domain"/>
    <property type="match status" value="1"/>
</dbReference>
<proteinExistence type="predicted"/>
<protein>
    <submittedName>
        <fullName evidence="3">Xaa-Pro dipeptidase</fullName>
    </submittedName>
</protein>
<dbReference type="Pfam" id="PF01321">
    <property type="entry name" value="Creatinase_N"/>
    <property type="match status" value="1"/>
</dbReference>
<dbReference type="PANTHER" id="PTHR46112">
    <property type="entry name" value="AMINOPEPTIDASE"/>
    <property type="match status" value="1"/>
</dbReference>
<dbReference type="InterPro" id="IPR000994">
    <property type="entry name" value="Pept_M24"/>
</dbReference>
<dbReference type="PANTHER" id="PTHR46112:SF2">
    <property type="entry name" value="XAA-PRO AMINOPEPTIDASE P-RELATED"/>
    <property type="match status" value="1"/>
</dbReference>